<dbReference type="EMBL" id="QKWP01000314">
    <property type="protein sequence ID" value="RIB22343.1"/>
    <property type="molecule type" value="Genomic_DNA"/>
</dbReference>
<protein>
    <submittedName>
        <fullName evidence="1">Uncharacterized protein</fullName>
    </submittedName>
</protein>
<comment type="caution">
    <text evidence="1">The sequence shown here is derived from an EMBL/GenBank/DDBJ whole genome shotgun (WGS) entry which is preliminary data.</text>
</comment>
<sequence length="114" mass="13043">MWILAGLIVSNRDPITSASTVILKASGELFVGELFVGELYCRINNFEQIIQVNATNYNETSNETCFEGIIPNVEFDDMDNNDNKLEQFEEESIMQTIANIDNFYTNDQITYNKQ</sequence>
<organism evidence="1 2">
    <name type="scientific">Gigaspora rosea</name>
    <dbReference type="NCBI Taxonomy" id="44941"/>
    <lineage>
        <taxon>Eukaryota</taxon>
        <taxon>Fungi</taxon>
        <taxon>Fungi incertae sedis</taxon>
        <taxon>Mucoromycota</taxon>
        <taxon>Glomeromycotina</taxon>
        <taxon>Glomeromycetes</taxon>
        <taxon>Diversisporales</taxon>
        <taxon>Gigasporaceae</taxon>
        <taxon>Gigaspora</taxon>
    </lineage>
</organism>
<dbReference type="AlphaFoldDB" id="A0A397VQZ3"/>
<name>A0A397VQZ3_9GLOM</name>
<evidence type="ECO:0000313" key="1">
    <source>
        <dbReference type="EMBL" id="RIB22343.1"/>
    </source>
</evidence>
<keyword evidence="2" id="KW-1185">Reference proteome</keyword>
<dbReference type="Proteomes" id="UP000266673">
    <property type="component" value="Unassembled WGS sequence"/>
</dbReference>
<evidence type="ECO:0000313" key="2">
    <source>
        <dbReference type="Proteomes" id="UP000266673"/>
    </source>
</evidence>
<gene>
    <name evidence="1" type="ORF">C2G38_2174239</name>
</gene>
<proteinExistence type="predicted"/>
<reference evidence="1 2" key="1">
    <citation type="submission" date="2018-06" db="EMBL/GenBank/DDBJ databases">
        <title>Comparative genomics reveals the genomic features of Rhizophagus irregularis, R. cerebriforme, R. diaphanum and Gigaspora rosea, and their symbiotic lifestyle signature.</title>
        <authorList>
            <person name="Morin E."/>
            <person name="San Clemente H."/>
            <person name="Chen E.C.H."/>
            <person name="De La Providencia I."/>
            <person name="Hainaut M."/>
            <person name="Kuo A."/>
            <person name="Kohler A."/>
            <person name="Murat C."/>
            <person name="Tang N."/>
            <person name="Roy S."/>
            <person name="Loubradou J."/>
            <person name="Henrissat B."/>
            <person name="Grigoriev I.V."/>
            <person name="Corradi N."/>
            <person name="Roux C."/>
            <person name="Martin F.M."/>
        </authorList>
    </citation>
    <scope>NUCLEOTIDE SEQUENCE [LARGE SCALE GENOMIC DNA]</scope>
    <source>
        <strain evidence="1 2">DAOM 194757</strain>
    </source>
</reference>
<accession>A0A397VQZ3</accession>